<organism evidence="1 2">
    <name type="scientific">Actinidia rufa</name>
    <dbReference type="NCBI Taxonomy" id="165716"/>
    <lineage>
        <taxon>Eukaryota</taxon>
        <taxon>Viridiplantae</taxon>
        <taxon>Streptophyta</taxon>
        <taxon>Embryophyta</taxon>
        <taxon>Tracheophyta</taxon>
        <taxon>Spermatophyta</taxon>
        <taxon>Magnoliopsida</taxon>
        <taxon>eudicotyledons</taxon>
        <taxon>Gunneridae</taxon>
        <taxon>Pentapetalae</taxon>
        <taxon>asterids</taxon>
        <taxon>Ericales</taxon>
        <taxon>Actinidiaceae</taxon>
        <taxon>Actinidia</taxon>
    </lineage>
</organism>
<evidence type="ECO:0000313" key="2">
    <source>
        <dbReference type="Proteomes" id="UP000585474"/>
    </source>
</evidence>
<keyword evidence="2" id="KW-1185">Reference proteome</keyword>
<comment type="caution">
    <text evidence="1">The sequence shown here is derived from an EMBL/GenBank/DDBJ whole genome shotgun (WGS) entry which is preliminary data.</text>
</comment>
<evidence type="ECO:0000313" key="1">
    <source>
        <dbReference type="EMBL" id="GFS35305.1"/>
    </source>
</evidence>
<proteinExistence type="predicted"/>
<name>A0A7J0DHG8_9ERIC</name>
<gene>
    <name evidence="1" type="ORF">Acr_00g0039000</name>
</gene>
<dbReference type="Proteomes" id="UP000585474">
    <property type="component" value="Unassembled WGS sequence"/>
</dbReference>
<accession>A0A7J0DHG8</accession>
<dbReference type="EMBL" id="BJWL01000226">
    <property type="protein sequence ID" value="GFS35305.1"/>
    <property type="molecule type" value="Genomic_DNA"/>
</dbReference>
<reference evidence="2" key="1">
    <citation type="submission" date="2019-07" db="EMBL/GenBank/DDBJ databases">
        <title>De Novo Assembly of kiwifruit Actinidia rufa.</title>
        <authorList>
            <person name="Sugita-Konishi S."/>
            <person name="Sato K."/>
            <person name="Mori E."/>
            <person name="Abe Y."/>
            <person name="Kisaki G."/>
            <person name="Hamano K."/>
            <person name="Suezawa K."/>
            <person name="Otani M."/>
            <person name="Fukuda T."/>
            <person name="Manabe T."/>
            <person name="Gomi K."/>
            <person name="Tabuchi M."/>
            <person name="Akimitsu K."/>
            <person name="Kataoka I."/>
        </authorList>
    </citation>
    <scope>NUCLEOTIDE SEQUENCE [LARGE SCALE GENOMIC DNA]</scope>
    <source>
        <strain evidence="2">cv. Fuchu</strain>
    </source>
</reference>
<dbReference type="AlphaFoldDB" id="A0A7J0DHG8"/>
<sequence length="98" mass="11114">MLNRYCDACELAFFFLLNSYSYSFLDTNLDDIFELDWKANLRIGVKDKRGFIASNKLYGSWLMQCSKRLPRAQAAQNPAGMVLVDRPTEGSRAASCCT</sequence>
<protein>
    <submittedName>
        <fullName evidence="1">Uncharacterized protein</fullName>
    </submittedName>
</protein>